<organism evidence="1 2">
    <name type="scientific">Weizmannia acidilactici</name>
    <dbReference type="NCBI Taxonomy" id="2607726"/>
    <lineage>
        <taxon>Bacteria</taxon>
        <taxon>Bacillati</taxon>
        <taxon>Bacillota</taxon>
        <taxon>Bacilli</taxon>
        <taxon>Bacillales</taxon>
        <taxon>Bacillaceae</taxon>
        <taxon>Heyndrickxia</taxon>
    </lineage>
</organism>
<evidence type="ECO:0000313" key="2">
    <source>
        <dbReference type="Proteomes" id="UP000391919"/>
    </source>
</evidence>
<dbReference type="EMBL" id="BKZQ01000003">
    <property type="protein sequence ID" value="GER68962.1"/>
    <property type="molecule type" value="Genomic_DNA"/>
</dbReference>
<sequence>MKKGINGSTRVLIIKSAGNTLEEKGISETHRQLNAAYFEMERLTA</sequence>
<evidence type="ECO:0000313" key="1">
    <source>
        <dbReference type="EMBL" id="GER68962.1"/>
    </source>
</evidence>
<name>A0A5J4J1L7_9BACI</name>
<keyword evidence="2" id="KW-1185">Reference proteome</keyword>
<dbReference type="Proteomes" id="UP000391919">
    <property type="component" value="Unassembled WGS sequence"/>
</dbReference>
<reference evidence="1 2" key="1">
    <citation type="submission" date="2019-09" db="EMBL/GenBank/DDBJ databases">
        <title>Draft genome sequence of Bacillus sp. JC-7.</title>
        <authorList>
            <person name="Tanaka N."/>
            <person name="Shiwa Y."/>
            <person name="Fujita N."/>
            <person name="Tanasupawat S."/>
        </authorList>
    </citation>
    <scope>NUCLEOTIDE SEQUENCE [LARGE SCALE GENOMIC DNA]</scope>
    <source>
        <strain evidence="1 2">JC-7</strain>
    </source>
</reference>
<dbReference type="AlphaFoldDB" id="A0A5J4J1L7"/>
<accession>A0A5J4J1L7</accession>
<proteinExistence type="predicted"/>
<dbReference type="RefSeq" id="WP_172968264.1">
    <property type="nucleotide sequence ID" value="NZ_BKZP01000001.1"/>
</dbReference>
<comment type="caution">
    <text evidence="1">The sequence shown here is derived from an EMBL/GenBank/DDBJ whole genome shotgun (WGS) entry which is preliminary data.</text>
</comment>
<gene>
    <name evidence="1" type="ORF">BpJC7_02650</name>
</gene>
<protein>
    <submittedName>
        <fullName evidence="1">Uncharacterized protein</fullName>
    </submittedName>
</protein>